<comment type="subcellular location">
    <subcellularLocation>
        <location evidence="1">Membrane</location>
        <topology evidence="1">Single-pass membrane protein</topology>
    </subcellularLocation>
</comment>
<evidence type="ECO:0000256" key="6">
    <source>
        <dbReference type="SAM" id="Phobius"/>
    </source>
</evidence>
<keyword evidence="7" id="KW-0732">Signal</keyword>
<protein>
    <recommendedName>
        <fullName evidence="10">Mid2 domain-containing protein</fullName>
    </recommendedName>
</protein>
<dbReference type="AlphaFoldDB" id="A0A6A6VA56"/>
<dbReference type="OrthoDB" id="5215637at2759"/>
<dbReference type="PANTHER" id="PTHR15549">
    <property type="entry name" value="PAIRED IMMUNOGLOBULIN-LIKE TYPE 2 RECEPTOR"/>
    <property type="match status" value="1"/>
</dbReference>
<evidence type="ECO:0008006" key="10">
    <source>
        <dbReference type="Google" id="ProtNLM"/>
    </source>
</evidence>
<evidence type="ECO:0000256" key="4">
    <source>
        <dbReference type="ARBA" id="ARBA00023136"/>
    </source>
</evidence>
<organism evidence="8 9">
    <name type="scientific">Sporormia fimetaria CBS 119925</name>
    <dbReference type="NCBI Taxonomy" id="1340428"/>
    <lineage>
        <taxon>Eukaryota</taxon>
        <taxon>Fungi</taxon>
        <taxon>Dikarya</taxon>
        <taxon>Ascomycota</taxon>
        <taxon>Pezizomycotina</taxon>
        <taxon>Dothideomycetes</taxon>
        <taxon>Pleosporomycetidae</taxon>
        <taxon>Pleosporales</taxon>
        <taxon>Sporormiaceae</taxon>
        <taxon>Sporormia</taxon>
    </lineage>
</organism>
<keyword evidence="2 6" id="KW-0812">Transmembrane</keyword>
<feature type="chain" id="PRO_5025649667" description="Mid2 domain-containing protein" evidence="7">
    <location>
        <begin position="18"/>
        <end position="334"/>
    </location>
</feature>
<gene>
    <name evidence="8" type="ORF">M011DRAFT_478031</name>
</gene>
<feature type="region of interest" description="Disordered" evidence="5">
    <location>
        <begin position="262"/>
        <end position="313"/>
    </location>
</feature>
<evidence type="ECO:0000256" key="3">
    <source>
        <dbReference type="ARBA" id="ARBA00022989"/>
    </source>
</evidence>
<evidence type="ECO:0000256" key="5">
    <source>
        <dbReference type="SAM" id="MobiDB-lite"/>
    </source>
</evidence>
<feature type="compositionally biased region" description="Basic and acidic residues" evidence="5">
    <location>
        <begin position="296"/>
        <end position="313"/>
    </location>
</feature>
<evidence type="ECO:0000256" key="1">
    <source>
        <dbReference type="ARBA" id="ARBA00004167"/>
    </source>
</evidence>
<accession>A0A6A6VA56</accession>
<dbReference type="GO" id="GO:0016020">
    <property type="term" value="C:membrane"/>
    <property type="evidence" value="ECO:0007669"/>
    <property type="project" value="UniProtKB-SubCell"/>
</dbReference>
<keyword evidence="3 6" id="KW-1133">Transmembrane helix</keyword>
<proteinExistence type="predicted"/>
<name>A0A6A6VA56_9PLEO</name>
<dbReference type="GO" id="GO:0071944">
    <property type="term" value="C:cell periphery"/>
    <property type="evidence" value="ECO:0007669"/>
    <property type="project" value="UniProtKB-ARBA"/>
</dbReference>
<keyword evidence="9" id="KW-1185">Reference proteome</keyword>
<dbReference type="InterPro" id="IPR051694">
    <property type="entry name" value="Immunoregulatory_rcpt-like"/>
</dbReference>
<dbReference type="PANTHER" id="PTHR15549:SF33">
    <property type="entry name" value="MEMBRANE PROTEIN WSC4, PUTATIVE (AFU_ORTHOLOGUE AFUA_5G09020)-RELATED"/>
    <property type="match status" value="1"/>
</dbReference>
<evidence type="ECO:0000256" key="2">
    <source>
        <dbReference type="ARBA" id="ARBA00022692"/>
    </source>
</evidence>
<evidence type="ECO:0000256" key="7">
    <source>
        <dbReference type="SAM" id="SignalP"/>
    </source>
</evidence>
<feature type="transmembrane region" description="Helical" evidence="6">
    <location>
        <begin position="237"/>
        <end position="258"/>
    </location>
</feature>
<evidence type="ECO:0000313" key="9">
    <source>
        <dbReference type="Proteomes" id="UP000799440"/>
    </source>
</evidence>
<evidence type="ECO:0000313" key="8">
    <source>
        <dbReference type="EMBL" id="KAF2746410.1"/>
    </source>
</evidence>
<keyword evidence="4 6" id="KW-0472">Membrane</keyword>
<feature type="signal peptide" evidence="7">
    <location>
        <begin position="1"/>
        <end position="17"/>
    </location>
</feature>
<dbReference type="EMBL" id="MU006577">
    <property type="protein sequence ID" value="KAF2746410.1"/>
    <property type="molecule type" value="Genomic_DNA"/>
</dbReference>
<feature type="compositionally biased region" description="Basic and acidic residues" evidence="5">
    <location>
        <begin position="262"/>
        <end position="271"/>
    </location>
</feature>
<reference evidence="8" key="1">
    <citation type="journal article" date="2020" name="Stud. Mycol.">
        <title>101 Dothideomycetes genomes: a test case for predicting lifestyles and emergence of pathogens.</title>
        <authorList>
            <person name="Haridas S."/>
            <person name="Albert R."/>
            <person name="Binder M."/>
            <person name="Bloem J."/>
            <person name="Labutti K."/>
            <person name="Salamov A."/>
            <person name="Andreopoulos B."/>
            <person name="Baker S."/>
            <person name="Barry K."/>
            <person name="Bills G."/>
            <person name="Bluhm B."/>
            <person name="Cannon C."/>
            <person name="Castanera R."/>
            <person name="Culley D."/>
            <person name="Daum C."/>
            <person name="Ezra D."/>
            <person name="Gonzalez J."/>
            <person name="Henrissat B."/>
            <person name="Kuo A."/>
            <person name="Liang C."/>
            <person name="Lipzen A."/>
            <person name="Lutzoni F."/>
            <person name="Magnuson J."/>
            <person name="Mondo S."/>
            <person name="Nolan M."/>
            <person name="Ohm R."/>
            <person name="Pangilinan J."/>
            <person name="Park H.-J."/>
            <person name="Ramirez L."/>
            <person name="Alfaro M."/>
            <person name="Sun H."/>
            <person name="Tritt A."/>
            <person name="Yoshinaga Y."/>
            <person name="Zwiers L.-H."/>
            <person name="Turgeon B."/>
            <person name="Goodwin S."/>
            <person name="Spatafora J."/>
            <person name="Crous P."/>
            <person name="Grigoriev I."/>
        </authorList>
    </citation>
    <scope>NUCLEOTIDE SEQUENCE</scope>
    <source>
        <strain evidence="8">CBS 119925</strain>
    </source>
</reference>
<feature type="compositionally biased region" description="Low complexity" evidence="5">
    <location>
        <begin position="167"/>
        <end position="209"/>
    </location>
</feature>
<dbReference type="Proteomes" id="UP000799440">
    <property type="component" value="Unassembled WGS sequence"/>
</dbReference>
<feature type="region of interest" description="Disordered" evidence="5">
    <location>
        <begin position="167"/>
        <end position="229"/>
    </location>
</feature>
<sequence length="334" mass="35802">MLTHVVLASLLLTKVSATCYWPTGNATFDRDAYEHQPCSSDPSNPMSRICCALNRTNPSGGKKEDGRTSDECLPNGICRNRVLNRGTMEVSYWRETCTEQDWKKGLCLGVCHDVWTAGNLMEGSIMTPCDDTPGSLKWCCGFDKSCCNDESKVKILPFEFGGAIPLSLGTPTPTPTSTSSNSASSTSSADSSTTSTLLTASTTTTPLSSDAKDSAPLSANANEKNEEDKGLSTAAKAGIGVGAGVGAIALVALGFLLARSRRKDDGDEEPMRSPPPLPEKHPRYFSYEVPDTPRVQLEDTEHRKRESPEGRVELHAVESLATYLPGGGYNKTPL</sequence>